<dbReference type="GO" id="GO:0005840">
    <property type="term" value="C:ribosome"/>
    <property type="evidence" value="ECO:0007669"/>
    <property type="project" value="UniProtKB-KW"/>
</dbReference>
<comment type="similarity">
    <text evidence="2">Belongs to the RNase PH family.</text>
</comment>
<dbReference type="InterPro" id="IPR027408">
    <property type="entry name" value="PNPase/RNase_PH_dom_sf"/>
</dbReference>
<keyword evidence="7" id="KW-0687">Ribonucleoprotein</keyword>
<dbReference type="GO" id="GO:0016075">
    <property type="term" value="P:rRNA catabolic process"/>
    <property type="evidence" value="ECO:0007669"/>
    <property type="project" value="TreeGrafter"/>
</dbReference>
<dbReference type="PANTHER" id="PTHR11953">
    <property type="entry name" value="EXOSOME COMPLEX COMPONENT"/>
    <property type="match status" value="1"/>
</dbReference>
<dbReference type="Proteomes" id="UP000813824">
    <property type="component" value="Unassembled WGS sequence"/>
</dbReference>
<dbReference type="PANTHER" id="PTHR11953:SF1">
    <property type="entry name" value="EXOSOME COMPLEX COMPONENT RRP46"/>
    <property type="match status" value="1"/>
</dbReference>
<comment type="caution">
    <text evidence="7">The sequence shown here is derived from an EMBL/GenBank/DDBJ whole genome shotgun (WGS) entry which is preliminary data.</text>
</comment>
<evidence type="ECO:0000256" key="3">
    <source>
        <dbReference type="ARBA" id="ARBA00022552"/>
    </source>
</evidence>
<dbReference type="Gene3D" id="3.30.230.70">
    <property type="entry name" value="GHMP Kinase, N-terminal domain"/>
    <property type="match status" value="1"/>
</dbReference>
<protein>
    <submittedName>
        <fullName evidence="7">Ribosomal protein S5 domain 2-type protein</fullName>
    </submittedName>
</protein>
<feature type="domain" description="Exoribonuclease phosphorolytic" evidence="6">
    <location>
        <begin position="11"/>
        <end position="143"/>
    </location>
</feature>
<keyword evidence="5" id="KW-0539">Nucleus</keyword>
<dbReference type="GO" id="GO:0034475">
    <property type="term" value="P:U4 snRNA 3'-end processing"/>
    <property type="evidence" value="ECO:0007669"/>
    <property type="project" value="TreeGrafter"/>
</dbReference>
<keyword evidence="7" id="KW-0689">Ribosomal protein</keyword>
<keyword evidence="3" id="KW-0698">rRNA processing</keyword>
<dbReference type="GO" id="GO:0071028">
    <property type="term" value="P:nuclear mRNA surveillance"/>
    <property type="evidence" value="ECO:0007669"/>
    <property type="project" value="TreeGrafter"/>
</dbReference>
<name>A0A8K0UEU1_9AGAR</name>
<dbReference type="GO" id="GO:0005730">
    <property type="term" value="C:nucleolus"/>
    <property type="evidence" value="ECO:0007669"/>
    <property type="project" value="TreeGrafter"/>
</dbReference>
<dbReference type="GO" id="GO:0003723">
    <property type="term" value="F:RNA binding"/>
    <property type="evidence" value="ECO:0007669"/>
    <property type="project" value="TreeGrafter"/>
</dbReference>
<evidence type="ECO:0000256" key="5">
    <source>
        <dbReference type="ARBA" id="ARBA00023242"/>
    </source>
</evidence>
<dbReference type="GO" id="GO:0000177">
    <property type="term" value="C:cytoplasmic exosome (RNase complex)"/>
    <property type="evidence" value="ECO:0007669"/>
    <property type="project" value="TreeGrafter"/>
</dbReference>
<evidence type="ECO:0000256" key="4">
    <source>
        <dbReference type="ARBA" id="ARBA00022835"/>
    </source>
</evidence>
<evidence type="ECO:0000313" key="7">
    <source>
        <dbReference type="EMBL" id="KAH8082799.1"/>
    </source>
</evidence>
<sequence>MARHDEREDDEIREMEVVYERLDRVDGSSRFGFGQTQTLVSISGPIEARLASESPSQAVLDIHVRPLASVPGTDAKALAAILKSVLTPSLLLSHNPRTSVQIVGQALCGNESGSGTGSVGRGWNASLIASLINATSAALLSAGSIPMKGVVCAVAVGRLPNIGSTSSRLVLDPSEAESALLTAGGCFAFLFSATVSEDQTLAHPEVPSCSLIWTNFAAAASSFDQAELANSIALARAGAVSVWQRLKDSVADLESRAVPSLKRARKGKSAHISEEIDDEKMEI</sequence>
<organism evidence="7 8">
    <name type="scientific">Cristinia sonorae</name>
    <dbReference type="NCBI Taxonomy" id="1940300"/>
    <lineage>
        <taxon>Eukaryota</taxon>
        <taxon>Fungi</taxon>
        <taxon>Dikarya</taxon>
        <taxon>Basidiomycota</taxon>
        <taxon>Agaricomycotina</taxon>
        <taxon>Agaricomycetes</taxon>
        <taxon>Agaricomycetidae</taxon>
        <taxon>Agaricales</taxon>
        <taxon>Pleurotineae</taxon>
        <taxon>Stephanosporaceae</taxon>
        <taxon>Cristinia</taxon>
    </lineage>
</organism>
<keyword evidence="8" id="KW-1185">Reference proteome</keyword>
<dbReference type="GO" id="GO:0071051">
    <property type="term" value="P:poly(A)-dependent snoRNA 3'-end processing"/>
    <property type="evidence" value="ECO:0007669"/>
    <property type="project" value="TreeGrafter"/>
</dbReference>
<dbReference type="EMBL" id="JAEVFJ010000049">
    <property type="protein sequence ID" value="KAH8082799.1"/>
    <property type="molecule type" value="Genomic_DNA"/>
</dbReference>
<reference evidence="7" key="1">
    <citation type="journal article" date="2021" name="New Phytol.">
        <title>Evolutionary innovations through gain and loss of genes in the ectomycorrhizal Boletales.</title>
        <authorList>
            <person name="Wu G."/>
            <person name="Miyauchi S."/>
            <person name="Morin E."/>
            <person name="Kuo A."/>
            <person name="Drula E."/>
            <person name="Varga T."/>
            <person name="Kohler A."/>
            <person name="Feng B."/>
            <person name="Cao Y."/>
            <person name="Lipzen A."/>
            <person name="Daum C."/>
            <person name="Hundley H."/>
            <person name="Pangilinan J."/>
            <person name="Johnson J."/>
            <person name="Barry K."/>
            <person name="LaButti K."/>
            <person name="Ng V."/>
            <person name="Ahrendt S."/>
            <person name="Min B."/>
            <person name="Choi I.G."/>
            <person name="Park H."/>
            <person name="Plett J.M."/>
            <person name="Magnuson J."/>
            <person name="Spatafora J.W."/>
            <person name="Nagy L.G."/>
            <person name="Henrissat B."/>
            <person name="Grigoriev I.V."/>
            <person name="Yang Z.L."/>
            <person name="Xu J."/>
            <person name="Martin F.M."/>
        </authorList>
    </citation>
    <scope>NUCLEOTIDE SEQUENCE</scope>
    <source>
        <strain evidence="7">KKN 215</strain>
    </source>
</reference>
<dbReference type="OrthoDB" id="27298at2759"/>
<dbReference type="SUPFAM" id="SSF54211">
    <property type="entry name" value="Ribosomal protein S5 domain 2-like"/>
    <property type="match status" value="1"/>
</dbReference>
<dbReference type="AlphaFoldDB" id="A0A8K0UEU1"/>
<dbReference type="GO" id="GO:0006364">
    <property type="term" value="P:rRNA processing"/>
    <property type="evidence" value="ECO:0007669"/>
    <property type="project" value="UniProtKB-KW"/>
</dbReference>
<dbReference type="InterPro" id="IPR050080">
    <property type="entry name" value="RNase_PH"/>
</dbReference>
<proteinExistence type="inferred from homology"/>
<evidence type="ECO:0000313" key="8">
    <source>
        <dbReference type="Proteomes" id="UP000813824"/>
    </source>
</evidence>
<evidence type="ECO:0000256" key="1">
    <source>
        <dbReference type="ARBA" id="ARBA00004123"/>
    </source>
</evidence>
<dbReference type="SUPFAM" id="SSF55666">
    <property type="entry name" value="Ribonuclease PH domain 2-like"/>
    <property type="match status" value="1"/>
</dbReference>
<evidence type="ECO:0000256" key="2">
    <source>
        <dbReference type="ARBA" id="ARBA00006678"/>
    </source>
</evidence>
<keyword evidence="4" id="KW-0271">Exosome</keyword>
<dbReference type="InterPro" id="IPR036345">
    <property type="entry name" value="ExoRNase_PH_dom2_sf"/>
</dbReference>
<comment type="subcellular location">
    <subcellularLocation>
        <location evidence="1">Nucleus</location>
    </subcellularLocation>
</comment>
<evidence type="ECO:0000259" key="6">
    <source>
        <dbReference type="Pfam" id="PF01138"/>
    </source>
</evidence>
<dbReference type="InterPro" id="IPR020568">
    <property type="entry name" value="Ribosomal_Su5_D2-typ_SF"/>
</dbReference>
<dbReference type="GO" id="GO:0000176">
    <property type="term" value="C:nuclear exosome (RNase complex)"/>
    <property type="evidence" value="ECO:0007669"/>
    <property type="project" value="TreeGrafter"/>
</dbReference>
<dbReference type="Pfam" id="PF01138">
    <property type="entry name" value="RNase_PH"/>
    <property type="match status" value="1"/>
</dbReference>
<dbReference type="InterPro" id="IPR001247">
    <property type="entry name" value="ExoRNase_PH_dom1"/>
</dbReference>
<gene>
    <name evidence="7" type="ORF">BXZ70DRAFT_900936</name>
</gene>
<accession>A0A8K0UEU1</accession>